<keyword evidence="9" id="KW-0460">Magnesium</keyword>
<dbReference type="NCBIfam" id="TIGR00150">
    <property type="entry name" value="T6A_YjeE"/>
    <property type="match status" value="1"/>
</dbReference>
<comment type="subcellular location">
    <subcellularLocation>
        <location evidence="1">Cytoplasm</location>
    </subcellularLocation>
</comment>
<keyword evidence="11" id="KW-0808">Transferase</keyword>
<dbReference type="SUPFAM" id="SSF52540">
    <property type="entry name" value="P-loop containing nucleoside triphosphate hydrolases"/>
    <property type="match status" value="1"/>
</dbReference>
<gene>
    <name evidence="11" type="ORF">CBW42_08725</name>
</gene>
<evidence type="ECO:0000256" key="1">
    <source>
        <dbReference type="ARBA" id="ARBA00004496"/>
    </source>
</evidence>
<evidence type="ECO:0000256" key="3">
    <source>
        <dbReference type="ARBA" id="ARBA00019010"/>
    </source>
</evidence>
<name>A0A252F2U6_9FIRM</name>
<dbReference type="GO" id="GO:0046872">
    <property type="term" value="F:metal ion binding"/>
    <property type="evidence" value="ECO:0007669"/>
    <property type="project" value="UniProtKB-KW"/>
</dbReference>
<sequence>MVIQTHNVADTERAGGMLAKKLSPGALVAFTGDLGAGKTAFCRGFLHALGYTGRVTSPTFAIVNEYDTDLCRVCHFDMYRILDEDALYDIGWDDYFDGDTILLVEWSENIAGALPEPHVTVDIRRGAGETDRIITIDGGTTL</sequence>
<reference evidence="11 12" key="1">
    <citation type="submission" date="2017-05" db="EMBL/GenBank/DDBJ databases">
        <title>Butyricicoccus porcorum sp. nov. a butyrate-producing bacterium from the swine intestinal tract.</title>
        <authorList>
            <person name="Trachsel J."/>
            <person name="Humphrey S."/>
            <person name="Allen H.K."/>
        </authorList>
    </citation>
    <scope>NUCLEOTIDE SEQUENCE [LARGE SCALE GENOMIC DNA]</scope>
    <source>
        <strain evidence="11">BB10</strain>
    </source>
</reference>
<keyword evidence="7" id="KW-0547">Nucleotide-binding</keyword>
<evidence type="ECO:0000313" key="12">
    <source>
        <dbReference type="Proteomes" id="UP000194903"/>
    </source>
</evidence>
<keyword evidence="8" id="KW-0067">ATP-binding</keyword>
<keyword evidence="5" id="KW-0819">tRNA processing</keyword>
<keyword evidence="12" id="KW-1185">Reference proteome</keyword>
<evidence type="ECO:0000256" key="7">
    <source>
        <dbReference type="ARBA" id="ARBA00022741"/>
    </source>
</evidence>
<dbReference type="AlphaFoldDB" id="A0A252F2U6"/>
<evidence type="ECO:0000256" key="5">
    <source>
        <dbReference type="ARBA" id="ARBA00022694"/>
    </source>
</evidence>
<comment type="caution">
    <text evidence="11">The sequence shown here is derived from an EMBL/GenBank/DDBJ whole genome shotgun (WGS) entry which is preliminary data.</text>
</comment>
<dbReference type="EMBL" id="NHOC01000007">
    <property type="protein sequence ID" value="OUM20135.1"/>
    <property type="molecule type" value="Genomic_DNA"/>
</dbReference>
<comment type="similarity">
    <text evidence="2">Belongs to the TsaE family.</text>
</comment>
<evidence type="ECO:0000256" key="4">
    <source>
        <dbReference type="ARBA" id="ARBA00022490"/>
    </source>
</evidence>
<dbReference type="Pfam" id="PF02367">
    <property type="entry name" value="TsaE"/>
    <property type="match status" value="1"/>
</dbReference>
<protein>
    <recommendedName>
        <fullName evidence="3">tRNA threonylcarbamoyladenosine biosynthesis protein TsaE</fullName>
    </recommendedName>
    <alternativeName>
        <fullName evidence="10">t(6)A37 threonylcarbamoyladenosine biosynthesis protein TsaE</fullName>
    </alternativeName>
</protein>
<dbReference type="InterPro" id="IPR027417">
    <property type="entry name" value="P-loop_NTPase"/>
</dbReference>
<dbReference type="GO" id="GO:0005524">
    <property type="term" value="F:ATP binding"/>
    <property type="evidence" value="ECO:0007669"/>
    <property type="project" value="UniProtKB-KW"/>
</dbReference>
<evidence type="ECO:0000313" key="11">
    <source>
        <dbReference type="EMBL" id="OUM20135.1"/>
    </source>
</evidence>
<organism evidence="11 12">
    <name type="scientific">Butyricicoccus porcorum</name>
    <dbReference type="NCBI Taxonomy" id="1945634"/>
    <lineage>
        <taxon>Bacteria</taxon>
        <taxon>Bacillati</taxon>
        <taxon>Bacillota</taxon>
        <taxon>Clostridia</taxon>
        <taxon>Eubacteriales</taxon>
        <taxon>Butyricicoccaceae</taxon>
        <taxon>Butyricicoccus</taxon>
    </lineage>
</organism>
<accession>A0A252F2U6</accession>
<dbReference type="InterPro" id="IPR003442">
    <property type="entry name" value="T6A_TsaE"/>
</dbReference>
<dbReference type="OrthoDB" id="9815896at2"/>
<dbReference type="GO" id="GO:0016740">
    <property type="term" value="F:transferase activity"/>
    <property type="evidence" value="ECO:0007669"/>
    <property type="project" value="UniProtKB-KW"/>
</dbReference>
<evidence type="ECO:0000256" key="8">
    <source>
        <dbReference type="ARBA" id="ARBA00022840"/>
    </source>
</evidence>
<evidence type="ECO:0000256" key="2">
    <source>
        <dbReference type="ARBA" id="ARBA00007599"/>
    </source>
</evidence>
<dbReference type="RefSeq" id="WP_087020105.1">
    <property type="nucleotide sequence ID" value="NZ_CP178353.1"/>
</dbReference>
<dbReference type="Gene3D" id="3.40.50.300">
    <property type="entry name" value="P-loop containing nucleotide triphosphate hydrolases"/>
    <property type="match status" value="1"/>
</dbReference>
<keyword evidence="6" id="KW-0479">Metal-binding</keyword>
<proteinExistence type="inferred from homology"/>
<dbReference type="PANTHER" id="PTHR33540">
    <property type="entry name" value="TRNA THREONYLCARBAMOYLADENOSINE BIOSYNTHESIS PROTEIN TSAE"/>
    <property type="match status" value="1"/>
</dbReference>
<dbReference type="PANTHER" id="PTHR33540:SF2">
    <property type="entry name" value="TRNA THREONYLCARBAMOYLADENOSINE BIOSYNTHESIS PROTEIN TSAE"/>
    <property type="match status" value="1"/>
</dbReference>
<dbReference type="Proteomes" id="UP000194903">
    <property type="component" value="Unassembled WGS sequence"/>
</dbReference>
<evidence type="ECO:0000256" key="10">
    <source>
        <dbReference type="ARBA" id="ARBA00032441"/>
    </source>
</evidence>
<dbReference type="GO" id="GO:0005737">
    <property type="term" value="C:cytoplasm"/>
    <property type="evidence" value="ECO:0007669"/>
    <property type="project" value="UniProtKB-SubCell"/>
</dbReference>
<evidence type="ECO:0000256" key="6">
    <source>
        <dbReference type="ARBA" id="ARBA00022723"/>
    </source>
</evidence>
<keyword evidence="4" id="KW-0963">Cytoplasm</keyword>
<evidence type="ECO:0000256" key="9">
    <source>
        <dbReference type="ARBA" id="ARBA00022842"/>
    </source>
</evidence>
<dbReference type="GO" id="GO:0002949">
    <property type="term" value="P:tRNA threonylcarbamoyladenosine modification"/>
    <property type="evidence" value="ECO:0007669"/>
    <property type="project" value="InterPro"/>
</dbReference>